<name>A0A125R0T0_9GAMM</name>
<evidence type="ECO:0000313" key="1">
    <source>
        <dbReference type="EMBL" id="AMD02659.1"/>
    </source>
</evidence>
<dbReference type="GO" id="GO:0003677">
    <property type="term" value="F:DNA binding"/>
    <property type="evidence" value="ECO:0007669"/>
    <property type="project" value="InterPro"/>
</dbReference>
<dbReference type="Proteomes" id="UP000063387">
    <property type="component" value="Chromosome"/>
</dbReference>
<keyword evidence="2" id="KW-1185">Reference proteome</keyword>
<dbReference type="EMBL" id="CP014226">
    <property type="protein sequence ID" value="AMD02659.1"/>
    <property type="molecule type" value="Genomic_DNA"/>
</dbReference>
<dbReference type="Gene3D" id="1.10.260.40">
    <property type="entry name" value="lambda repressor-like DNA-binding domains"/>
    <property type="match status" value="1"/>
</dbReference>
<evidence type="ECO:0000313" key="2">
    <source>
        <dbReference type="Proteomes" id="UP000063387"/>
    </source>
</evidence>
<gene>
    <name evidence="1" type="ORF">LOKO_03619</name>
</gene>
<evidence type="ECO:0008006" key="3">
    <source>
        <dbReference type="Google" id="ProtNLM"/>
    </source>
</evidence>
<organism evidence="1 2">
    <name type="scientific">Halomonas chromatireducens</name>
    <dbReference type="NCBI Taxonomy" id="507626"/>
    <lineage>
        <taxon>Bacteria</taxon>
        <taxon>Pseudomonadati</taxon>
        <taxon>Pseudomonadota</taxon>
        <taxon>Gammaproteobacteria</taxon>
        <taxon>Oceanospirillales</taxon>
        <taxon>Halomonadaceae</taxon>
        <taxon>Halomonas</taxon>
    </lineage>
</organism>
<reference evidence="1 2" key="1">
    <citation type="journal article" date="2016" name="Genome Announc.">
        <title>Draft Genome Sequence of 'Halomonas chromatireducens' Strain AGD 8-3, a Haloalkaliphilic Chromate- and Selenite-Reducing Gammaproteobacterium.</title>
        <authorList>
            <person name="Sharko F.S."/>
            <person name="Shapovalova A.A."/>
            <person name="Tsygankova S.V."/>
            <person name="Komova A.V."/>
            <person name="Boulygina E.S."/>
            <person name="Teslyuk A.B."/>
            <person name="Gotovtsev P.M."/>
            <person name="Namsaraev Z.B."/>
            <person name="Khijniak T.V."/>
            <person name="Nedoluzhko A.V."/>
            <person name="Vasilov R.G."/>
        </authorList>
    </citation>
    <scope>NUCLEOTIDE SEQUENCE [LARGE SCALE GENOMIC DNA]</scope>
    <source>
        <strain evidence="1 2">AGD 8-3</strain>
    </source>
</reference>
<sequence>MNEKTAFAERLATAMRAAGYEPRPAVLEREFNLRYWGKPVTLQGVRRWLCGETLPKQEKLQVLAEWLGVEPQSLRYGEAAGLQIREARGRWEASISGEERQVLQRYLALPVAQRKVVAQVIEAFSKACSKHPDEGGDGAKER</sequence>
<proteinExistence type="predicted"/>
<accession>A0A125R0T0</accession>
<dbReference type="PATRIC" id="fig|507626.3.peg.3620"/>
<dbReference type="AlphaFoldDB" id="A0A125R0T0"/>
<dbReference type="STRING" id="507626.LOKO_03619"/>
<dbReference type="OrthoDB" id="5636356at2"/>
<dbReference type="RefSeq" id="WP_066452027.1">
    <property type="nucleotide sequence ID" value="NZ_CP014226.1"/>
</dbReference>
<dbReference type="KEGG" id="hco:LOKO_03619"/>
<dbReference type="InterPro" id="IPR010982">
    <property type="entry name" value="Lambda_DNA-bd_dom_sf"/>
</dbReference>
<reference evidence="1 2" key="2">
    <citation type="submission" date="2016-02" db="EMBL/GenBank/DDBJ databases">
        <authorList>
            <person name="Wen L."/>
            <person name="He K."/>
            <person name="Yang H."/>
        </authorList>
    </citation>
    <scope>NUCLEOTIDE SEQUENCE [LARGE SCALE GENOMIC DNA]</scope>
    <source>
        <strain evidence="1 2">AGD 8-3</strain>
    </source>
</reference>
<protein>
    <recommendedName>
        <fullName evidence="3">DNA-binding protein</fullName>
    </recommendedName>
</protein>